<keyword evidence="6 7" id="KW-0472">Membrane</keyword>
<dbReference type="InterPro" id="IPR013766">
    <property type="entry name" value="Thioredoxin_domain"/>
</dbReference>
<dbReference type="PANTHER" id="PTHR42852">
    <property type="entry name" value="THIOL:DISULFIDE INTERCHANGE PROTEIN DSBE"/>
    <property type="match status" value="1"/>
</dbReference>
<dbReference type="CDD" id="cd03012">
    <property type="entry name" value="TlpA_like_DipZ_like"/>
    <property type="match status" value="1"/>
</dbReference>
<feature type="domain" description="Thioredoxin" evidence="8">
    <location>
        <begin position="240"/>
        <end position="385"/>
    </location>
</feature>
<dbReference type="Gene3D" id="2.60.120.260">
    <property type="entry name" value="Galactose-binding domain-like"/>
    <property type="match status" value="1"/>
</dbReference>
<sequence>MLFNLLLAFVEGIGIIVSPCILPVLPIIFATGMSGGRGKPYGVMLGFIIAFCLFTLFARTLILSTGINLDWVRFISFILLLLLAVVMISSYLSRQFSRLTQKLSALGTSWFSSTRQRTGFVSGFLTGLPIGLIWTPCAGPIIAAVILQTIRAKTNLESILTLIVFSIGVAIPLLLIILLGKKALTTGTFLTKYADSIRKVLGGVLFLAVIINMRGEIYVPEQIYGSDVKQLQSKGLVDGLEQPYPAPALKGITAWINSPPLTLASLKGRVVLIDFWTYSCINCIRTLPYLKAWYQTYKSQGLVIIGVHSPEFAFEQEYQNVKQAVEKYQIHYPVALDNQFQTWDNYGNHYWPAHYLIDKQGRVVYIHFGEGQYAVTEHNIQVLLGAKSKKKHSDTLPKQALTYGVTPETYLGSNRAERFANPKTDRVSGYQFHGMLKQDFWALQGQWQVAPQNITSLKANASILLHFHAKKVFLVLGSNDDKPKTVTILLNGKPISPAQAGKDVHEHRIKVNEDRLYELISLPNVSNGILEIQCDSPGLEAYAFTFG</sequence>
<comment type="caution">
    <text evidence="9">The sequence shown here is derived from an EMBL/GenBank/DDBJ whole genome shotgun (WGS) entry which is preliminary data.</text>
</comment>
<evidence type="ECO:0000313" key="10">
    <source>
        <dbReference type="Proteomes" id="UP000861567"/>
    </source>
</evidence>
<comment type="subcellular location">
    <subcellularLocation>
        <location evidence="1">Cell membrane</location>
        <topology evidence="1">Multi-pass membrane protein</topology>
    </subcellularLocation>
</comment>
<evidence type="ECO:0000256" key="2">
    <source>
        <dbReference type="ARBA" id="ARBA00022475"/>
    </source>
</evidence>
<dbReference type="InterPro" id="IPR050553">
    <property type="entry name" value="Thioredoxin_ResA/DsbE_sf"/>
</dbReference>
<dbReference type="GO" id="GO:0016491">
    <property type="term" value="F:oxidoreductase activity"/>
    <property type="evidence" value="ECO:0007669"/>
    <property type="project" value="InterPro"/>
</dbReference>
<feature type="transmembrane region" description="Helical" evidence="7">
    <location>
        <begin position="120"/>
        <end position="147"/>
    </location>
</feature>
<reference evidence="9" key="1">
    <citation type="journal article" date="2018" name="Genome Biol.">
        <title>SKESA: strategic k-mer extension for scrupulous assemblies.</title>
        <authorList>
            <person name="Souvorov A."/>
            <person name="Agarwala R."/>
            <person name="Lipman D.J."/>
        </authorList>
    </citation>
    <scope>NUCLEOTIDE SEQUENCE</scope>
    <source>
        <strain evidence="9">D3612</strain>
    </source>
</reference>
<dbReference type="GO" id="GO:0005886">
    <property type="term" value="C:plasma membrane"/>
    <property type="evidence" value="ECO:0007669"/>
    <property type="project" value="UniProtKB-SubCell"/>
</dbReference>
<reference evidence="9" key="2">
    <citation type="submission" date="2020-11" db="EMBL/GenBank/DDBJ databases">
        <authorList>
            <consortium name="NCBI Pathogen Detection Project"/>
        </authorList>
    </citation>
    <scope>NUCLEOTIDE SEQUENCE</scope>
    <source>
        <strain evidence="9">D3612</strain>
    </source>
</reference>
<evidence type="ECO:0000259" key="8">
    <source>
        <dbReference type="PROSITE" id="PS51352"/>
    </source>
</evidence>
<keyword evidence="2" id="KW-1003">Cell membrane</keyword>
<keyword evidence="5 7" id="KW-1133">Transmembrane helix</keyword>
<accession>A0AAN5KQP5</accession>
<dbReference type="AlphaFoldDB" id="A0AAN5KQP5"/>
<dbReference type="Proteomes" id="UP000861567">
    <property type="component" value="Unassembled WGS sequence"/>
</dbReference>
<dbReference type="Pfam" id="PF00578">
    <property type="entry name" value="AhpC-TSA"/>
    <property type="match status" value="1"/>
</dbReference>
<dbReference type="EMBL" id="DACSEI010000010">
    <property type="protein sequence ID" value="HAT1596129.1"/>
    <property type="molecule type" value="Genomic_DNA"/>
</dbReference>
<name>A0AAN5KQP5_LEGPN</name>
<gene>
    <name evidence="9" type="ORF">I8Y58_001350</name>
</gene>
<dbReference type="SUPFAM" id="SSF52833">
    <property type="entry name" value="Thioredoxin-like"/>
    <property type="match status" value="1"/>
</dbReference>
<feature type="transmembrane region" description="Helical" evidence="7">
    <location>
        <begin position="74"/>
        <end position="92"/>
    </location>
</feature>
<dbReference type="InterPro" id="IPR003834">
    <property type="entry name" value="Cyt_c_assmbl_TM_dom"/>
</dbReference>
<feature type="transmembrane region" description="Helical" evidence="7">
    <location>
        <begin position="41"/>
        <end position="62"/>
    </location>
</feature>
<dbReference type="Gene3D" id="3.40.30.10">
    <property type="entry name" value="Glutaredoxin"/>
    <property type="match status" value="1"/>
</dbReference>
<protein>
    <submittedName>
        <fullName evidence="9">Cytochrome c biogenesis protein DipZ</fullName>
    </submittedName>
</protein>
<dbReference type="PANTHER" id="PTHR42852:SF13">
    <property type="entry name" value="PROTEIN DIPZ"/>
    <property type="match status" value="1"/>
</dbReference>
<dbReference type="Pfam" id="PF02683">
    <property type="entry name" value="DsbD_TM"/>
    <property type="match status" value="1"/>
</dbReference>
<dbReference type="GO" id="GO:0017004">
    <property type="term" value="P:cytochrome complex assembly"/>
    <property type="evidence" value="ECO:0007669"/>
    <property type="project" value="UniProtKB-KW"/>
</dbReference>
<feature type="transmembrane region" description="Helical" evidence="7">
    <location>
        <begin position="159"/>
        <end position="179"/>
    </location>
</feature>
<evidence type="ECO:0000256" key="6">
    <source>
        <dbReference type="ARBA" id="ARBA00023136"/>
    </source>
</evidence>
<organism evidence="9 10">
    <name type="scientific">Legionella pneumophila</name>
    <dbReference type="NCBI Taxonomy" id="446"/>
    <lineage>
        <taxon>Bacteria</taxon>
        <taxon>Pseudomonadati</taxon>
        <taxon>Pseudomonadota</taxon>
        <taxon>Gammaproteobacteria</taxon>
        <taxon>Legionellales</taxon>
        <taxon>Legionellaceae</taxon>
        <taxon>Legionella</taxon>
    </lineage>
</organism>
<dbReference type="InterPro" id="IPR000866">
    <property type="entry name" value="AhpC/TSA"/>
</dbReference>
<proteinExistence type="predicted"/>
<dbReference type="PROSITE" id="PS51352">
    <property type="entry name" value="THIOREDOXIN_2"/>
    <property type="match status" value="1"/>
</dbReference>
<dbReference type="Pfam" id="PF17991">
    <property type="entry name" value="Thioredoxin_10"/>
    <property type="match status" value="1"/>
</dbReference>
<keyword evidence="4" id="KW-0201">Cytochrome c-type biogenesis</keyword>
<dbReference type="GO" id="GO:0016209">
    <property type="term" value="F:antioxidant activity"/>
    <property type="evidence" value="ECO:0007669"/>
    <property type="project" value="InterPro"/>
</dbReference>
<evidence type="ECO:0000256" key="1">
    <source>
        <dbReference type="ARBA" id="ARBA00004651"/>
    </source>
</evidence>
<evidence type="ECO:0000256" key="7">
    <source>
        <dbReference type="SAM" id="Phobius"/>
    </source>
</evidence>
<keyword evidence="3 7" id="KW-0812">Transmembrane</keyword>
<dbReference type="InterPro" id="IPR036249">
    <property type="entry name" value="Thioredoxin-like_sf"/>
</dbReference>
<evidence type="ECO:0000256" key="5">
    <source>
        <dbReference type="ARBA" id="ARBA00022989"/>
    </source>
</evidence>
<evidence type="ECO:0000256" key="4">
    <source>
        <dbReference type="ARBA" id="ARBA00022748"/>
    </source>
</evidence>
<evidence type="ECO:0000313" key="9">
    <source>
        <dbReference type="EMBL" id="HAT1596129.1"/>
    </source>
</evidence>
<feature type="transmembrane region" description="Helical" evidence="7">
    <location>
        <begin position="6"/>
        <end position="29"/>
    </location>
</feature>
<evidence type="ECO:0000256" key="3">
    <source>
        <dbReference type="ARBA" id="ARBA00022692"/>
    </source>
</evidence>
<dbReference type="InterPro" id="IPR041017">
    <property type="entry name" value="Thioredoxin_10"/>
</dbReference>